<dbReference type="Proteomes" id="UP000886595">
    <property type="component" value="Unassembled WGS sequence"/>
</dbReference>
<evidence type="ECO:0000313" key="2">
    <source>
        <dbReference type="EMBL" id="KAG2331341.1"/>
    </source>
</evidence>
<gene>
    <name evidence="2" type="ORF">Bca52824_002521</name>
</gene>
<keyword evidence="3" id="KW-1185">Reference proteome</keyword>
<name>A0A8X7WKU8_BRACI</name>
<reference evidence="2 3" key="1">
    <citation type="submission" date="2020-02" db="EMBL/GenBank/DDBJ databases">
        <authorList>
            <person name="Ma Q."/>
            <person name="Huang Y."/>
            <person name="Song X."/>
            <person name="Pei D."/>
        </authorList>
    </citation>
    <scope>NUCLEOTIDE SEQUENCE [LARGE SCALE GENOMIC DNA]</scope>
    <source>
        <strain evidence="2">Sxm20200214</strain>
        <tissue evidence="2">Leaf</tissue>
    </source>
</reference>
<dbReference type="EMBL" id="JAAMPC010000001">
    <property type="protein sequence ID" value="KAG2331341.1"/>
    <property type="molecule type" value="Genomic_DNA"/>
</dbReference>
<feature type="region of interest" description="Disordered" evidence="1">
    <location>
        <begin position="209"/>
        <end position="229"/>
    </location>
</feature>
<comment type="caution">
    <text evidence="2">The sequence shown here is derived from an EMBL/GenBank/DDBJ whole genome shotgun (WGS) entry which is preliminary data.</text>
</comment>
<proteinExistence type="predicted"/>
<evidence type="ECO:0000256" key="1">
    <source>
        <dbReference type="SAM" id="MobiDB-lite"/>
    </source>
</evidence>
<accession>A0A8X7WKU8</accession>
<sequence length="329" mass="36222">MNVDDPPSNSPLVSQYGAQVYRQNECTQTGREHTTYPVHDSAEHNFPQDGSPVCTTQLEKGNQSNDEASPDHCAPKYDTSAAPPNLHGSSGSEPRSTAFQDMLFRSVHIHSPICPDPITPTQPRYDSSSHTTSRRACLFPLSPQPFRQEHSLNKSSDNISGFAPHAATINAFSATAIAVHPVTPPPSHSGSSATAIDQVQNDGEVLECDGESEEHDGNVVELSDDSPPRRVVAHEPSMEENHVADELRKCATVPAPKLICPLDQTVWDIFESMMTQYEDAFHITPSDFAFSNKFLLELAVPMQWTRSYVSDLIRFVVWLLSVAKLIFPT</sequence>
<protein>
    <submittedName>
        <fullName evidence="2">Uncharacterized protein</fullName>
    </submittedName>
</protein>
<feature type="region of interest" description="Disordered" evidence="1">
    <location>
        <begin position="27"/>
        <end position="96"/>
    </location>
</feature>
<evidence type="ECO:0000313" key="3">
    <source>
        <dbReference type="Proteomes" id="UP000886595"/>
    </source>
</evidence>
<feature type="compositionally biased region" description="Polar residues" evidence="1">
    <location>
        <begin position="87"/>
        <end position="96"/>
    </location>
</feature>
<dbReference type="AlphaFoldDB" id="A0A8X7WKU8"/>
<organism evidence="2 3">
    <name type="scientific">Brassica carinata</name>
    <name type="common">Ethiopian mustard</name>
    <name type="synonym">Abyssinian cabbage</name>
    <dbReference type="NCBI Taxonomy" id="52824"/>
    <lineage>
        <taxon>Eukaryota</taxon>
        <taxon>Viridiplantae</taxon>
        <taxon>Streptophyta</taxon>
        <taxon>Embryophyta</taxon>
        <taxon>Tracheophyta</taxon>
        <taxon>Spermatophyta</taxon>
        <taxon>Magnoliopsida</taxon>
        <taxon>eudicotyledons</taxon>
        <taxon>Gunneridae</taxon>
        <taxon>Pentapetalae</taxon>
        <taxon>rosids</taxon>
        <taxon>malvids</taxon>
        <taxon>Brassicales</taxon>
        <taxon>Brassicaceae</taxon>
        <taxon>Brassiceae</taxon>
        <taxon>Brassica</taxon>
    </lineage>
</organism>
<feature type="compositionally biased region" description="Polar residues" evidence="1">
    <location>
        <begin position="53"/>
        <end position="67"/>
    </location>
</feature>